<proteinExistence type="predicted"/>
<dbReference type="PANTHER" id="PTHR21164:SF0">
    <property type="entry name" value="CHORISMATE MUTASE AROH"/>
    <property type="match status" value="1"/>
</dbReference>
<dbReference type="NCBIfam" id="TIGR01796">
    <property type="entry name" value="CM_mono_aroH"/>
    <property type="match status" value="1"/>
</dbReference>
<sequence>MRGVRGAVCLQADDPVEMREAVSELLGAMLDRNQITTDEVISVILTSTPDLVSAFPAAGARDFGFVHVPLLCAQEIDVQGALPRVVRVLMHIEGDRDRELISHVYLRGAEVLRQDLNQ</sequence>
<dbReference type="InterPro" id="IPR008243">
    <property type="entry name" value="Chorismate_mutase_AroH"/>
</dbReference>
<gene>
    <name evidence="1" type="ORF">UFOPK2310_01116</name>
    <name evidence="2" type="ORF">UFOPK4043_01124</name>
    <name evidence="3" type="ORF">UFOPK4092_00679</name>
</gene>
<dbReference type="Gene3D" id="3.30.1330.40">
    <property type="entry name" value="RutC-like"/>
    <property type="match status" value="1"/>
</dbReference>
<organism evidence="1">
    <name type="scientific">freshwater metagenome</name>
    <dbReference type="NCBI Taxonomy" id="449393"/>
    <lineage>
        <taxon>unclassified sequences</taxon>
        <taxon>metagenomes</taxon>
        <taxon>ecological metagenomes</taxon>
    </lineage>
</organism>
<dbReference type="CDD" id="cd02185">
    <property type="entry name" value="AroH"/>
    <property type="match status" value="1"/>
</dbReference>
<dbReference type="EMBL" id="CAEZWW010000141">
    <property type="protein sequence ID" value="CAB4679281.1"/>
    <property type="molecule type" value="Genomic_DNA"/>
</dbReference>
<dbReference type="EMBL" id="CAFBPA010000176">
    <property type="protein sequence ID" value="CAB5012437.1"/>
    <property type="molecule type" value="Genomic_DNA"/>
</dbReference>
<evidence type="ECO:0000313" key="1">
    <source>
        <dbReference type="EMBL" id="CAB4679281.1"/>
    </source>
</evidence>
<evidence type="ECO:0000313" key="2">
    <source>
        <dbReference type="EMBL" id="CAB5012437.1"/>
    </source>
</evidence>
<dbReference type="InterPro" id="IPR035959">
    <property type="entry name" value="RutC-like_sf"/>
</dbReference>
<name>A0A6J6MY43_9ZZZZ</name>
<reference evidence="1" key="1">
    <citation type="submission" date="2020-05" db="EMBL/GenBank/DDBJ databases">
        <authorList>
            <person name="Chiriac C."/>
            <person name="Salcher M."/>
            <person name="Ghai R."/>
            <person name="Kavagutti S V."/>
        </authorList>
    </citation>
    <scope>NUCLEOTIDE SEQUENCE</scope>
</reference>
<evidence type="ECO:0000313" key="3">
    <source>
        <dbReference type="EMBL" id="CAB5016306.1"/>
    </source>
</evidence>
<protein>
    <submittedName>
        <fullName evidence="1">Unannotated protein</fullName>
    </submittedName>
</protein>
<dbReference type="EMBL" id="CAFBPJ010000060">
    <property type="protein sequence ID" value="CAB5016306.1"/>
    <property type="molecule type" value="Genomic_DNA"/>
</dbReference>
<dbReference type="SUPFAM" id="SSF55298">
    <property type="entry name" value="YjgF-like"/>
    <property type="match status" value="1"/>
</dbReference>
<dbReference type="GO" id="GO:0004106">
    <property type="term" value="F:chorismate mutase activity"/>
    <property type="evidence" value="ECO:0007669"/>
    <property type="project" value="TreeGrafter"/>
</dbReference>
<dbReference type="PIRSF" id="PIRSF005965">
    <property type="entry name" value="Chor_mut_AroH"/>
    <property type="match status" value="1"/>
</dbReference>
<dbReference type="PANTHER" id="PTHR21164">
    <property type="entry name" value="CHORISMATE MUTASE"/>
    <property type="match status" value="1"/>
</dbReference>
<dbReference type="Pfam" id="PF07736">
    <property type="entry name" value="CM_1"/>
    <property type="match status" value="1"/>
</dbReference>
<dbReference type="PROSITE" id="PS51167">
    <property type="entry name" value="CHORISMATE_MUT_1"/>
    <property type="match status" value="1"/>
</dbReference>
<accession>A0A6J6MY43</accession>
<dbReference type="AlphaFoldDB" id="A0A6J6MY43"/>
<dbReference type="GO" id="GO:0046417">
    <property type="term" value="P:chorismate metabolic process"/>
    <property type="evidence" value="ECO:0007669"/>
    <property type="project" value="TreeGrafter"/>
</dbReference>